<dbReference type="Proteomes" id="UP001163046">
    <property type="component" value="Unassembled WGS sequence"/>
</dbReference>
<accession>A0A9W9ZL69</accession>
<evidence type="ECO:0000313" key="3">
    <source>
        <dbReference type="Proteomes" id="UP001163046"/>
    </source>
</evidence>
<comment type="caution">
    <text evidence="2">The sequence shown here is derived from an EMBL/GenBank/DDBJ whole genome shotgun (WGS) entry which is preliminary data.</text>
</comment>
<protein>
    <submittedName>
        <fullName evidence="2">Uncharacterized protein</fullName>
    </submittedName>
</protein>
<name>A0A9W9ZL69_9CNID</name>
<proteinExistence type="predicted"/>
<evidence type="ECO:0000256" key="1">
    <source>
        <dbReference type="SAM" id="MobiDB-lite"/>
    </source>
</evidence>
<dbReference type="OrthoDB" id="5982359at2759"/>
<sequence length="210" mass="23623">MMRTLRTATPIPQPSYDDTVCPEILPSRKLSLASSTHLPTLREGSLALSRIAPPVFAPSELGKTEIIALVGSPSHPRRGQLFKSALERRRRSQEISRLPNLISGENVDPDSAYMTPPASPEWVELRLRRPEQNYELTRAVSHPVLSHSTLAARTTRYSNSKSLPKLDSAEPSRTLNHSAELRRHIQQEEMDYDLHSTKAVILERFLKSQS</sequence>
<keyword evidence="3" id="KW-1185">Reference proteome</keyword>
<reference evidence="2" key="1">
    <citation type="submission" date="2023-01" db="EMBL/GenBank/DDBJ databases">
        <title>Genome assembly of the deep-sea coral Lophelia pertusa.</title>
        <authorList>
            <person name="Herrera S."/>
            <person name="Cordes E."/>
        </authorList>
    </citation>
    <scope>NUCLEOTIDE SEQUENCE</scope>
    <source>
        <strain evidence="2">USNM1676648</strain>
        <tissue evidence="2">Polyp</tissue>
    </source>
</reference>
<dbReference type="AlphaFoldDB" id="A0A9W9ZL69"/>
<feature type="region of interest" description="Disordered" evidence="1">
    <location>
        <begin position="155"/>
        <end position="175"/>
    </location>
</feature>
<organism evidence="2 3">
    <name type="scientific">Desmophyllum pertusum</name>
    <dbReference type="NCBI Taxonomy" id="174260"/>
    <lineage>
        <taxon>Eukaryota</taxon>
        <taxon>Metazoa</taxon>
        <taxon>Cnidaria</taxon>
        <taxon>Anthozoa</taxon>
        <taxon>Hexacorallia</taxon>
        <taxon>Scleractinia</taxon>
        <taxon>Caryophylliina</taxon>
        <taxon>Caryophylliidae</taxon>
        <taxon>Desmophyllum</taxon>
    </lineage>
</organism>
<evidence type="ECO:0000313" key="2">
    <source>
        <dbReference type="EMBL" id="KAJ7383571.1"/>
    </source>
</evidence>
<dbReference type="EMBL" id="MU825897">
    <property type="protein sequence ID" value="KAJ7383571.1"/>
    <property type="molecule type" value="Genomic_DNA"/>
</dbReference>
<gene>
    <name evidence="2" type="ORF">OS493_027235</name>
</gene>